<evidence type="ECO:0000313" key="2">
    <source>
        <dbReference type="Proteomes" id="UP000035337"/>
    </source>
</evidence>
<name>A0A0G3WKI9_9BACT</name>
<accession>A0A0G3WKI9</accession>
<sequence length="121" mass="12929">MKGVFLAVFFFGVIALAGCHHRVTDFTVISTKNVSLSQSFQKGKRVKGKHKPFYILGIPLATPNLKTAIDTTIEQDNDAVALADGVVSWSGWSVIIFGQQGYEVEGTVLQQGSGSAATPSK</sequence>
<dbReference type="PROSITE" id="PS51257">
    <property type="entry name" value="PROKAR_LIPOPROTEIN"/>
    <property type="match status" value="1"/>
</dbReference>
<dbReference type="OrthoDB" id="5405846at2"/>
<gene>
    <name evidence="1" type="ORF">Epro_1023</name>
</gene>
<reference evidence="1 2" key="1">
    <citation type="submission" date="2014-09" db="EMBL/GenBank/DDBJ databases">
        <title>Complete genome sequence of Endomicrobium proavitum.</title>
        <authorList>
            <person name="Zheng H."/>
        </authorList>
    </citation>
    <scope>NUCLEOTIDE SEQUENCE [LARGE SCALE GENOMIC DNA]</scope>
    <source>
        <strain evidence="1 2">Rsa215</strain>
    </source>
</reference>
<dbReference type="Proteomes" id="UP000035337">
    <property type="component" value="Chromosome"/>
</dbReference>
<dbReference type="KEGG" id="epo:Epro_1023"/>
<organism evidence="1 2">
    <name type="scientific">Endomicrobium proavitum</name>
    <dbReference type="NCBI Taxonomy" id="1408281"/>
    <lineage>
        <taxon>Bacteria</taxon>
        <taxon>Pseudomonadati</taxon>
        <taxon>Elusimicrobiota</taxon>
        <taxon>Endomicrobiia</taxon>
        <taxon>Endomicrobiales</taxon>
        <taxon>Endomicrobiaceae</taxon>
        <taxon>Endomicrobium</taxon>
    </lineage>
</organism>
<keyword evidence="2" id="KW-1185">Reference proteome</keyword>
<protein>
    <recommendedName>
        <fullName evidence="3">Lipoprotein</fullName>
    </recommendedName>
</protein>
<dbReference type="EMBL" id="CP009498">
    <property type="protein sequence ID" value="AKL98402.1"/>
    <property type="molecule type" value="Genomic_DNA"/>
</dbReference>
<evidence type="ECO:0008006" key="3">
    <source>
        <dbReference type="Google" id="ProtNLM"/>
    </source>
</evidence>
<dbReference type="AlphaFoldDB" id="A0A0G3WKI9"/>
<evidence type="ECO:0000313" key="1">
    <source>
        <dbReference type="EMBL" id="AKL98402.1"/>
    </source>
</evidence>
<dbReference type="RefSeq" id="WP_082121507.1">
    <property type="nucleotide sequence ID" value="NZ_CP009498.1"/>
</dbReference>
<proteinExistence type="predicted"/>